<dbReference type="CDD" id="cd16914">
    <property type="entry name" value="EcfT"/>
    <property type="match status" value="1"/>
</dbReference>
<organism evidence="6 7">
    <name type="scientific">Texas Phoenix palm phytoplasma</name>
    <dbReference type="NCBI Taxonomy" id="176709"/>
    <lineage>
        <taxon>Bacteria</taxon>
        <taxon>Bacillati</taxon>
        <taxon>Mycoplasmatota</taxon>
        <taxon>Mollicutes</taxon>
        <taxon>Acholeplasmatales</taxon>
        <taxon>Acholeplasmataceae</taxon>
        <taxon>Candidatus Phytoplasma</taxon>
        <taxon>16SrIV (Coconut lethal yellows group)</taxon>
    </lineage>
</organism>
<dbReference type="Pfam" id="PF02361">
    <property type="entry name" value="CbiQ"/>
    <property type="match status" value="1"/>
</dbReference>
<feature type="transmembrane region" description="Helical" evidence="5">
    <location>
        <begin position="20"/>
        <end position="39"/>
    </location>
</feature>
<dbReference type="PANTHER" id="PTHR33514:SF13">
    <property type="entry name" value="PROTEIN ABCI12, CHLOROPLASTIC"/>
    <property type="match status" value="1"/>
</dbReference>
<evidence type="ECO:0000256" key="3">
    <source>
        <dbReference type="ARBA" id="ARBA00022989"/>
    </source>
</evidence>
<feature type="transmembrane region" description="Helical" evidence="5">
    <location>
        <begin position="324"/>
        <end position="343"/>
    </location>
</feature>
<proteinExistence type="predicted"/>
<evidence type="ECO:0000256" key="4">
    <source>
        <dbReference type="ARBA" id="ARBA00023136"/>
    </source>
</evidence>
<keyword evidence="7" id="KW-1185">Reference proteome</keyword>
<feature type="transmembrane region" description="Helical" evidence="5">
    <location>
        <begin position="51"/>
        <end position="74"/>
    </location>
</feature>
<accession>A0ABS5BJL8</accession>
<feature type="transmembrane region" description="Helical" evidence="5">
    <location>
        <begin position="148"/>
        <end position="169"/>
    </location>
</feature>
<dbReference type="Proteomes" id="UP001192346">
    <property type="component" value="Unassembled WGS sequence"/>
</dbReference>
<evidence type="ECO:0000313" key="6">
    <source>
        <dbReference type="EMBL" id="MBP3059389.1"/>
    </source>
</evidence>
<keyword evidence="2 5" id="KW-0812">Transmembrane</keyword>
<dbReference type="InterPro" id="IPR003339">
    <property type="entry name" value="ABC/ECF_trnsptr_transmembrane"/>
</dbReference>
<name>A0ABS5BJL8_9MOLU</name>
<reference evidence="6" key="1">
    <citation type="submission" date="2019-10" db="EMBL/GenBank/DDBJ databases">
        <title>Whole Genome Sequencing and Characterization of Texas Phoenix Palm Decline Phytoplasma Belongs to Lethal Yellowing (16SrIV) Group.</title>
        <authorList>
            <person name="Bao M."/>
        </authorList>
    </citation>
    <scope>NUCLEOTIDE SEQUENCE [LARGE SCALE GENOMIC DNA]</scope>
    <source>
        <strain evidence="6">ACPD</strain>
    </source>
</reference>
<feature type="transmembrane region" description="Helical" evidence="5">
    <location>
        <begin position="280"/>
        <end position="303"/>
    </location>
</feature>
<feature type="transmembrane region" description="Helical" evidence="5">
    <location>
        <begin position="81"/>
        <end position="102"/>
    </location>
</feature>
<evidence type="ECO:0000256" key="1">
    <source>
        <dbReference type="ARBA" id="ARBA00004141"/>
    </source>
</evidence>
<feature type="transmembrane region" description="Helical" evidence="5">
    <location>
        <begin position="234"/>
        <end position="254"/>
    </location>
</feature>
<keyword evidence="3 5" id="KW-1133">Transmembrane helix</keyword>
<evidence type="ECO:0000256" key="5">
    <source>
        <dbReference type="SAM" id="Phobius"/>
    </source>
</evidence>
<feature type="transmembrane region" description="Helical" evidence="5">
    <location>
        <begin position="189"/>
        <end position="209"/>
    </location>
</feature>
<gene>
    <name evidence="6" type="ORF">FEF22_001145</name>
</gene>
<protein>
    <submittedName>
        <fullName evidence="6">Energy-coupling factor transporter transmembrane protein EcfT</fullName>
    </submittedName>
</protein>
<evidence type="ECO:0000256" key="2">
    <source>
        <dbReference type="ARBA" id="ARBA00022692"/>
    </source>
</evidence>
<keyword evidence="4 5" id="KW-0472">Membrane</keyword>
<sequence>MKNNYNNIKKYNFEENKFFLYRLNPAIKIILTVLMFKIIFSLNINFSQNNIYFYMNIFLFIFFIFVLFWLLIIIDFSLKKLFYQILNFKFLFLFSLIIHSSFQIPNLANHNDYLEIYIWKNFFNLFFIFFIFFLFFCFFVKDKIYKKIYWILNFFFFLVLPFLIHYGYIYISFFSKIYIQSIFFKKNDLFQIFLIFIRILLILIVNILINQTTSFIEINDGLEIILKPLKKIKFPVEIFSIMLSLIFMSIPFLLEETQKIFKAQLSRGLNFYTHNFFKKIYYLISLLIPIFILSFKKSFVLANAMESRGFVLGQERTKLANYKILKKDYFILIIVFLFFLISFF</sequence>
<dbReference type="EMBL" id="VBRA02000009">
    <property type="protein sequence ID" value="MBP3059389.1"/>
    <property type="molecule type" value="Genomic_DNA"/>
</dbReference>
<comment type="subcellular location">
    <subcellularLocation>
        <location evidence="1">Membrane</location>
        <topology evidence="1">Multi-pass membrane protein</topology>
    </subcellularLocation>
</comment>
<dbReference type="RefSeq" id="WP_138107933.1">
    <property type="nucleotide sequence ID" value="NZ_VBRA02000009.1"/>
</dbReference>
<dbReference type="PANTHER" id="PTHR33514">
    <property type="entry name" value="PROTEIN ABCI12, CHLOROPLASTIC"/>
    <property type="match status" value="1"/>
</dbReference>
<feature type="transmembrane region" description="Helical" evidence="5">
    <location>
        <begin position="122"/>
        <end position="141"/>
    </location>
</feature>
<evidence type="ECO:0000313" key="7">
    <source>
        <dbReference type="Proteomes" id="UP001192346"/>
    </source>
</evidence>
<comment type="caution">
    <text evidence="6">The sequence shown here is derived from an EMBL/GenBank/DDBJ whole genome shotgun (WGS) entry which is preliminary data.</text>
</comment>